<name>A0A8A2VD86_9EURY</name>
<keyword evidence="13" id="KW-1185">Reference proteome</keyword>
<evidence type="ECO:0000313" key="12">
    <source>
        <dbReference type="EMBL" id="QSW99999.1"/>
    </source>
</evidence>
<evidence type="ECO:0000259" key="10">
    <source>
        <dbReference type="Pfam" id="PF02852"/>
    </source>
</evidence>
<dbReference type="PRINTS" id="PR00411">
    <property type="entry name" value="PNDRDTASEI"/>
</dbReference>
<dbReference type="GeneID" id="63186293"/>
<evidence type="ECO:0000256" key="3">
    <source>
        <dbReference type="ARBA" id="ARBA00022630"/>
    </source>
</evidence>
<dbReference type="InterPro" id="IPR023753">
    <property type="entry name" value="FAD/NAD-binding_dom"/>
</dbReference>
<dbReference type="InterPro" id="IPR012999">
    <property type="entry name" value="Pyr_OxRdtase_I_AS"/>
</dbReference>
<proteinExistence type="inferred from homology"/>
<feature type="domain" description="Pyridine nucleotide-disulphide oxidoreductase dimerisation" evidence="10">
    <location>
        <begin position="369"/>
        <end position="464"/>
    </location>
</feature>
<protein>
    <submittedName>
        <fullName evidence="12">NAD(P)/FAD-dependent oxidoreductase</fullName>
    </submittedName>
</protein>
<evidence type="ECO:0000256" key="4">
    <source>
        <dbReference type="ARBA" id="ARBA00022827"/>
    </source>
</evidence>
<dbReference type="KEGG" id="hakz:J0X25_03270"/>
<dbReference type="PRINTS" id="PR00368">
    <property type="entry name" value="FADPNR"/>
</dbReference>
<dbReference type="RefSeq" id="WP_207289629.1">
    <property type="nucleotide sequence ID" value="NZ_CP071462.1"/>
</dbReference>
<dbReference type="PROSITE" id="PS00076">
    <property type="entry name" value="PYRIDINE_REDOX_1"/>
    <property type="match status" value="1"/>
</dbReference>
<keyword evidence="4 9" id="KW-0274">FAD</keyword>
<evidence type="ECO:0000256" key="5">
    <source>
        <dbReference type="ARBA" id="ARBA00022857"/>
    </source>
</evidence>
<organism evidence="12 13">
    <name type="scientific">Haloterrigena alkaliphila</name>
    <dbReference type="NCBI Taxonomy" id="2816475"/>
    <lineage>
        <taxon>Archaea</taxon>
        <taxon>Methanobacteriati</taxon>
        <taxon>Methanobacteriota</taxon>
        <taxon>Stenosarchaea group</taxon>
        <taxon>Halobacteria</taxon>
        <taxon>Halobacteriales</taxon>
        <taxon>Natrialbaceae</taxon>
        <taxon>Haloterrigena</taxon>
    </lineage>
</organism>
<dbReference type="SUPFAM" id="SSF55424">
    <property type="entry name" value="FAD/NAD-linked reductases, dimerisation (C-terminal) domain"/>
    <property type="match status" value="1"/>
</dbReference>
<evidence type="ECO:0000313" key="13">
    <source>
        <dbReference type="Proteomes" id="UP000663203"/>
    </source>
</evidence>
<dbReference type="Gene3D" id="3.30.390.30">
    <property type="match status" value="1"/>
</dbReference>
<dbReference type="PANTHER" id="PTHR43014">
    <property type="entry name" value="MERCURIC REDUCTASE"/>
    <property type="match status" value="1"/>
</dbReference>
<keyword evidence="6 9" id="KW-0560">Oxidoreductase</keyword>
<evidence type="ECO:0000256" key="6">
    <source>
        <dbReference type="ARBA" id="ARBA00023002"/>
    </source>
</evidence>
<dbReference type="Pfam" id="PF02852">
    <property type="entry name" value="Pyr_redox_dim"/>
    <property type="match status" value="1"/>
</dbReference>
<keyword evidence="8 9" id="KW-0676">Redox-active center</keyword>
<reference evidence="12 13" key="1">
    <citation type="submission" date="2021-03" db="EMBL/GenBank/DDBJ databases">
        <title>Haloterrigena longa sp. nov. and Haloterrigena limicola sp. nov., extremely halophilic archaea isolated from a salt lake.</title>
        <authorList>
            <person name="Henglin C."/>
        </authorList>
    </citation>
    <scope>NUCLEOTIDE SEQUENCE [LARGE SCALE GENOMIC DNA]</scope>
    <source>
        <strain evidence="12 13">KZCA68</strain>
    </source>
</reference>
<dbReference type="EMBL" id="CP071462">
    <property type="protein sequence ID" value="QSW99999.1"/>
    <property type="molecule type" value="Genomic_DNA"/>
</dbReference>
<evidence type="ECO:0000256" key="9">
    <source>
        <dbReference type="RuleBase" id="RU003691"/>
    </source>
</evidence>
<evidence type="ECO:0000256" key="7">
    <source>
        <dbReference type="ARBA" id="ARBA00023157"/>
    </source>
</evidence>
<dbReference type="Proteomes" id="UP000663203">
    <property type="component" value="Chromosome"/>
</dbReference>
<dbReference type="InterPro" id="IPR016156">
    <property type="entry name" value="FAD/NAD-linked_Rdtase_dimer_sf"/>
</dbReference>
<dbReference type="InterPro" id="IPR004099">
    <property type="entry name" value="Pyr_nucl-diS_OxRdtase_dimer"/>
</dbReference>
<feature type="domain" description="FAD/NAD(P)-binding" evidence="11">
    <location>
        <begin position="3"/>
        <end position="335"/>
    </location>
</feature>
<evidence type="ECO:0000256" key="1">
    <source>
        <dbReference type="ARBA" id="ARBA00001974"/>
    </source>
</evidence>
<evidence type="ECO:0000259" key="11">
    <source>
        <dbReference type="Pfam" id="PF07992"/>
    </source>
</evidence>
<sequence>MVHVAIVGAYGSAGVAAADELLERRGELDDLELTLIDDGDPGGGLCILRGCMPSKDVLSAGQHRYQARHDDRLEGVPEVDPEAVVARKDEHVSSFAEHRRGHVHDLAEREGVEFLRESARFVDDRVLAVRGRRLEPDYVVIATGSVPNIPDLPGIDDVPIRTSADVLDATAFPESGLVLGNGYISLELGPYLSEVGDVDLTVIEHDERPLDAFPDAYGDAILELYREQFGIEVLTTTDEKRLERTDDGGVRLVAERMAEDGTGGDATELTVEADELYCFTGRKPNLEGLDLEKTGIEPGSGWVGSTMQALDDDRVFVVGDANGREPILHVAKEQGFAAAANVVHHAREENLEPYANVPHHVIFSGLGVYPVARVGHTPATAADSGMDAFVVTREASSDGVFKTKDHPEGRATLVVDANSGSVLGYQGVHLHADVMAKTMQIVVEMGLDVREVPNRAYHPTTPEILDGLFREACAELEDRQQCVGPDSRDTAL</sequence>
<gene>
    <name evidence="12" type="ORF">J0X25_03270</name>
</gene>
<dbReference type="AlphaFoldDB" id="A0A8A2VD86"/>
<dbReference type="GO" id="GO:0016668">
    <property type="term" value="F:oxidoreductase activity, acting on a sulfur group of donors, NAD(P) as acceptor"/>
    <property type="evidence" value="ECO:0007669"/>
    <property type="project" value="InterPro"/>
</dbReference>
<keyword evidence="7" id="KW-1015">Disulfide bond</keyword>
<dbReference type="Gene3D" id="3.50.50.60">
    <property type="entry name" value="FAD/NAD(P)-binding domain"/>
    <property type="match status" value="2"/>
</dbReference>
<dbReference type="SUPFAM" id="SSF51905">
    <property type="entry name" value="FAD/NAD(P)-binding domain"/>
    <property type="match status" value="1"/>
</dbReference>
<comment type="cofactor">
    <cofactor evidence="1">
        <name>FAD</name>
        <dbReference type="ChEBI" id="CHEBI:57692"/>
    </cofactor>
</comment>
<keyword evidence="3 9" id="KW-0285">Flavoprotein</keyword>
<accession>A0A8A2VD86</accession>
<evidence type="ECO:0000256" key="2">
    <source>
        <dbReference type="ARBA" id="ARBA00007532"/>
    </source>
</evidence>
<evidence type="ECO:0000256" key="8">
    <source>
        <dbReference type="ARBA" id="ARBA00023284"/>
    </source>
</evidence>
<dbReference type="InterPro" id="IPR036188">
    <property type="entry name" value="FAD/NAD-bd_sf"/>
</dbReference>
<dbReference type="Pfam" id="PF07992">
    <property type="entry name" value="Pyr_redox_2"/>
    <property type="match status" value="1"/>
</dbReference>
<keyword evidence="5" id="KW-0521">NADP</keyword>
<dbReference type="PANTHER" id="PTHR43014:SF5">
    <property type="entry name" value="GLUTATHIONE REDUCTASE (NADPH)"/>
    <property type="match status" value="1"/>
</dbReference>
<comment type="similarity">
    <text evidence="2 9">Belongs to the class-I pyridine nucleotide-disulfide oxidoreductase family.</text>
</comment>